<dbReference type="Gene3D" id="1.10.10.10">
    <property type="entry name" value="Winged helix-like DNA-binding domain superfamily/Winged helix DNA-binding domain"/>
    <property type="match status" value="1"/>
</dbReference>
<keyword evidence="3" id="KW-0808">Transferase</keyword>
<keyword evidence="1" id="KW-0227">DNA damage</keyword>
<dbReference type="EMBL" id="LR134266">
    <property type="protein sequence ID" value="VED67680.1"/>
    <property type="molecule type" value="Genomic_DNA"/>
</dbReference>
<proteinExistence type="predicted"/>
<dbReference type="GO" id="GO:0006281">
    <property type="term" value="P:DNA repair"/>
    <property type="evidence" value="ECO:0007669"/>
    <property type="project" value="InterPro"/>
</dbReference>
<dbReference type="AlphaFoldDB" id="A0A447Z5T5"/>
<gene>
    <name evidence="3" type="primary">ogt_2</name>
    <name evidence="3" type="ORF">NCTC3166_01511</name>
</gene>
<dbReference type="Pfam" id="PF01035">
    <property type="entry name" value="DNA_binding_1"/>
    <property type="match status" value="1"/>
</dbReference>
<dbReference type="NCBIfam" id="TIGR00589">
    <property type="entry name" value="ogt"/>
    <property type="match status" value="1"/>
</dbReference>
<dbReference type="PANTHER" id="PTHR42942:SF1">
    <property type="entry name" value="ALKYLTRANSFERASE-LIKE PROTEIN 1"/>
    <property type="match status" value="1"/>
</dbReference>
<dbReference type="SUPFAM" id="SSF46767">
    <property type="entry name" value="Methylated DNA-protein cysteine methyltransferase, C-terminal domain"/>
    <property type="match status" value="1"/>
</dbReference>
<evidence type="ECO:0000313" key="4">
    <source>
        <dbReference type="Proteomes" id="UP000270025"/>
    </source>
</evidence>
<accession>A0A447Z5T5</accession>
<dbReference type="GO" id="GO:0032259">
    <property type="term" value="P:methylation"/>
    <property type="evidence" value="ECO:0007669"/>
    <property type="project" value="UniProtKB-KW"/>
</dbReference>
<dbReference type="Proteomes" id="UP000270025">
    <property type="component" value="Chromosome"/>
</dbReference>
<keyword evidence="4" id="KW-1185">Reference proteome</keyword>
<feature type="domain" description="Methylated-DNA-[protein]-cysteine S-methyltransferase DNA binding" evidence="2">
    <location>
        <begin position="5"/>
        <end position="81"/>
    </location>
</feature>
<reference evidence="3 4" key="1">
    <citation type="submission" date="2018-12" db="EMBL/GenBank/DDBJ databases">
        <authorList>
            <consortium name="Pathogen Informatics"/>
        </authorList>
    </citation>
    <scope>NUCLEOTIDE SEQUENCE [LARGE SCALE GENOMIC DNA]</scope>
    <source>
        <strain evidence="3 4">NCTC3166</strain>
    </source>
</reference>
<dbReference type="CDD" id="cd06445">
    <property type="entry name" value="ATase"/>
    <property type="match status" value="1"/>
</dbReference>
<evidence type="ECO:0000313" key="3">
    <source>
        <dbReference type="EMBL" id="VED67680.1"/>
    </source>
</evidence>
<dbReference type="PANTHER" id="PTHR42942">
    <property type="entry name" value="6-O-METHYLGUANINE DNA METHYLTRANSFERASE"/>
    <property type="match status" value="1"/>
</dbReference>
<organism evidence="3 4">
    <name type="scientific">Streptococcus viridans</name>
    <dbReference type="NCBI Taxonomy" id="78535"/>
    <lineage>
        <taxon>Bacteria</taxon>
        <taxon>Bacillati</taxon>
        <taxon>Bacillota</taxon>
        <taxon>Bacilli</taxon>
        <taxon>Lactobacillales</taxon>
        <taxon>Streptococcaceae</taxon>
        <taxon>Streptococcus</taxon>
    </lineage>
</organism>
<protein>
    <submittedName>
        <fullName evidence="3">DNA methyltransferase protein</fullName>
        <ecNumber evidence="3">2.1.1.63</ecNumber>
    </submittedName>
</protein>
<dbReference type="InterPro" id="IPR014048">
    <property type="entry name" value="MethylDNA_cys_MeTrfase_DNA-bd"/>
</dbReference>
<dbReference type="EC" id="2.1.1.63" evidence="3"/>
<sequence>MNDLFEEKVLRVVAQIPLGCVATYGQIAQLIGYPRHARQVGKVLATSTKDVAYPCHRVVTSTGRLAPDWEEQGTLLWAEGVERKKNGCVDLKKYKWKAEETQL</sequence>
<dbReference type="InterPro" id="IPR052520">
    <property type="entry name" value="ATL_DNA_repair"/>
</dbReference>
<dbReference type="RefSeq" id="WP_126404689.1">
    <property type="nucleotide sequence ID" value="NZ_LR134266.1"/>
</dbReference>
<name>A0A447Z5T5_9STRE</name>
<keyword evidence="3" id="KW-0489">Methyltransferase</keyword>
<evidence type="ECO:0000256" key="1">
    <source>
        <dbReference type="ARBA" id="ARBA00022763"/>
    </source>
</evidence>
<dbReference type="KEGG" id="svf:NCTC3166_01511"/>
<dbReference type="InterPro" id="IPR036388">
    <property type="entry name" value="WH-like_DNA-bd_sf"/>
</dbReference>
<dbReference type="GO" id="GO:0003908">
    <property type="term" value="F:methylated-DNA-[protein]-cysteine S-methyltransferase activity"/>
    <property type="evidence" value="ECO:0007669"/>
    <property type="project" value="UniProtKB-EC"/>
</dbReference>
<dbReference type="InterPro" id="IPR036217">
    <property type="entry name" value="MethylDNA_cys_MeTrfase_DNAb"/>
</dbReference>
<evidence type="ECO:0000259" key="2">
    <source>
        <dbReference type="Pfam" id="PF01035"/>
    </source>
</evidence>